<evidence type="ECO:0000256" key="1">
    <source>
        <dbReference type="ARBA" id="ARBA00022553"/>
    </source>
</evidence>
<protein>
    <submittedName>
        <fullName evidence="6">Uncharacterized protein with HEPN domain</fullName>
    </submittedName>
</protein>
<keyword evidence="2" id="KW-1277">Toxin-antitoxin system</keyword>
<evidence type="ECO:0000256" key="2">
    <source>
        <dbReference type="ARBA" id="ARBA00022649"/>
    </source>
</evidence>
<comment type="caution">
    <text evidence="6">The sequence shown here is derived from an EMBL/GenBank/DDBJ whole genome shotgun (WGS) entry which is preliminary data.</text>
</comment>
<evidence type="ECO:0000256" key="4">
    <source>
        <dbReference type="ARBA" id="ARBA00022741"/>
    </source>
</evidence>
<evidence type="ECO:0000313" key="6">
    <source>
        <dbReference type="EMBL" id="NYG33327.1"/>
    </source>
</evidence>
<dbReference type="GO" id="GO:0016787">
    <property type="term" value="F:hydrolase activity"/>
    <property type="evidence" value="ECO:0007669"/>
    <property type="project" value="UniProtKB-KW"/>
</dbReference>
<sequence length="115" mass="13162">MSKALRVPDYLGHILQAIERIGRYTADLDEVGFLRNEMAQDAVIRNIEIIGEASNNILRAAPEFAAQHGDIPWLVMYTMRNRVSHGYDKVDLEIVWKTVQRDLPALYRQVQALVV</sequence>
<dbReference type="GO" id="GO:0004540">
    <property type="term" value="F:RNA nuclease activity"/>
    <property type="evidence" value="ECO:0007669"/>
    <property type="project" value="InterPro"/>
</dbReference>
<dbReference type="GO" id="GO:0000166">
    <property type="term" value="F:nucleotide binding"/>
    <property type="evidence" value="ECO:0007669"/>
    <property type="project" value="UniProtKB-KW"/>
</dbReference>
<dbReference type="RefSeq" id="WP_179634104.1">
    <property type="nucleotide sequence ID" value="NZ_CAXYYM010000044.1"/>
</dbReference>
<dbReference type="Pfam" id="PF01934">
    <property type="entry name" value="HepT-like"/>
    <property type="match status" value="1"/>
</dbReference>
<name>A0A7Y9U719_9BURK</name>
<evidence type="ECO:0000256" key="5">
    <source>
        <dbReference type="ARBA" id="ARBA00022801"/>
    </source>
</evidence>
<gene>
    <name evidence="6" type="ORF">BDD16_002313</name>
</gene>
<evidence type="ECO:0000256" key="3">
    <source>
        <dbReference type="ARBA" id="ARBA00022722"/>
    </source>
</evidence>
<evidence type="ECO:0000313" key="7">
    <source>
        <dbReference type="Proteomes" id="UP000518288"/>
    </source>
</evidence>
<dbReference type="InterPro" id="IPR051813">
    <property type="entry name" value="HepT_RNase_toxin"/>
</dbReference>
<proteinExistence type="predicted"/>
<dbReference type="PANTHER" id="PTHR34139">
    <property type="entry name" value="UPF0331 PROTEIN MJ0127"/>
    <property type="match status" value="1"/>
</dbReference>
<keyword evidence="4" id="KW-0547">Nucleotide-binding</keyword>
<dbReference type="EMBL" id="JACCFH010000001">
    <property type="protein sequence ID" value="NYG33327.1"/>
    <property type="molecule type" value="Genomic_DNA"/>
</dbReference>
<dbReference type="GO" id="GO:0110001">
    <property type="term" value="C:toxin-antitoxin complex"/>
    <property type="evidence" value="ECO:0007669"/>
    <property type="project" value="InterPro"/>
</dbReference>
<reference evidence="6 7" key="1">
    <citation type="submission" date="2020-07" db="EMBL/GenBank/DDBJ databases">
        <title>Genomic Encyclopedia of Archaeal and Bacterial Type Strains, Phase II (KMG-II): from individual species to whole genera.</title>
        <authorList>
            <person name="Goeker M."/>
        </authorList>
    </citation>
    <scope>NUCLEOTIDE SEQUENCE [LARGE SCALE GENOMIC DNA]</scope>
    <source>
        <strain evidence="6 7">DSM 21226</strain>
    </source>
</reference>
<keyword evidence="7" id="KW-1185">Reference proteome</keyword>
<dbReference type="InterPro" id="IPR008201">
    <property type="entry name" value="HepT-like"/>
</dbReference>
<keyword evidence="5" id="KW-0378">Hydrolase</keyword>
<dbReference type="PANTHER" id="PTHR34139:SF1">
    <property type="entry name" value="RNASE MJ1380-RELATED"/>
    <property type="match status" value="1"/>
</dbReference>
<dbReference type="SUPFAM" id="SSF81593">
    <property type="entry name" value="Nucleotidyltransferase substrate binding subunit/domain"/>
    <property type="match status" value="1"/>
</dbReference>
<dbReference type="AlphaFoldDB" id="A0A7Y9U719"/>
<keyword evidence="1" id="KW-0597">Phosphoprotein</keyword>
<dbReference type="Proteomes" id="UP000518288">
    <property type="component" value="Unassembled WGS sequence"/>
</dbReference>
<keyword evidence="3" id="KW-0540">Nuclease</keyword>
<accession>A0A7Y9U719</accession>
<organism evidence="6 7">
    <name type="scientific">Sphaerotilus montanus</name>
    <dbReference type="NCBI Taxonomy" id="522889"/>
    <lineage>
        <taxon>Bacteria</taxon>
        <taxon>Pseudomonadati</taxon>
        <taxon>Pseudomonadota</taxon>
        <taxon>Betaproteobacteria</taxon>
        <taxon>Burkholderiales</taxon>
        <taxon>Sphaerotilaceae</taxon>
        <taxon>Sphaerotilus</taxon>
    </lineage>
</organism>